<comment type="subcellular location">
    <subcellularLocation>
        <location evidence="1">Cell envelope</location>
    </subcellularLocation>
    <subcellularLocation>
        <location evidence="10">Cell membrane</location>
        <topology evidence="10">Lipid-anchor</topology>
        <topology evidence="10">GPI-anchor</topology>
    </subcellularLocation>
    <subcellularLocation>
        <location evidence="2">Membrane</location>
        <topology evidence="2">Lipid-anchor</topology>
        <topology evidence="2">GPI-anchor</topology>
    </subcellularLocation>
</comment>
<feature type="domain" description="X8" evidence="12">
    <location>
        <begin position="386"/>
        <end position="486"/>
    </location>
</feature>
<dbReference type="InterPro" id="IPR012946">
    <property type="entry name" value="X8"/>
</dbReference>
<dbReference type="SMART" id="SM00768">
    <property type="entry name" value="X8"/>
    <property type="match status" value="1"/>
</dbReference>
<accession>A0A8H5B1C4</accession>
<dbReference type="Gene3D" id="3.20.20.80">
    <property type="entry name" value="Glycosidases"/>
    <property type="match status" value="1"/>
</dbReference>
<dbReference type="SUPFAM" id="SSF51445">
    <property type="entry name" value="(Trans)glycosidases"/>
    <property type="match status" value="1"/>
</dbReference>
<dbReference type="EMBL" id="JAACJK010000221">
    <property type="protein sequence ID" value="KAF5314709.1"/>
    <property type="molecule type" value="Genomic_DNA"/>
</dbReference>
<dbReference type="GO" id="GO:0042124">
    <property type="term" value="F:1,3-beta-glucanosyltransferase activity"/>
    <property type="evidence" value="ECO:0007669"/>
    <property type="project" value="TreeGrafter"/>
</dbReference>
<dbReference type="Proteomes" id="UP000541558">
    <property type="component" value="Unassembled WGS sequence"/>
</dbReference>
<organism evidence="13 14">
    <name type="scientific">Ephemerocybe angulata</name>
    <dbReference type="NCBI Taxonomy" id="980116"/>
    <lineage>
        <taxon>Eukaryota</taxon>
        <taxon>Fungi</taxon>
        <taxon>Dikarya</taxon>
        <taxon>Basidiomycota</taxon>
        <taxon>Agaricomycotina</taxon>
        <taxon>Agaricomycetes</taxon>
        <taxon>Agaricomycetidae</taxon>
        <taxon>Agaricales</taxon>
        <taxon>Agaricineae</taxon>
        <taxon>Psathyrellaceae</taxon>
        <taxon>Ephemerocybe</taxon>
    </lineage>
</organism>
<dbReference type="PANTHER" id="PTHR31468">
    <property type="entry name" value="1,3-BETA-GLUCANOSYLTRANSFERASE GAS1"/>
    <property type="match status" value="1"/>
</dbReference>
<sequence length="553" mass="58185">MLGSLRLATGVAVVTTILVGVQAIPKVTRTGRYLYQEDGTRFYIKGIAYQPQGEVIDSPDNDFGEPSTYIDPLAIPAGCTRDVELFKQAKINAVRVYSVDSSANHDACMKTFSDNGIYTIIDLALPLNGSIDRTVPSWSTNLLNQYLRTIDAFSKYDNVLAYNVGNEVVRDKSTQVAPYLKAAARDLKAYLRSKNSNALVGYASINGDSTWRNALADYLTCGSEDIAIDIYGLNDYSWCGDSDFNSAYAATTRSFANYNVVAYLGEFGCNTKPPRLFTEVSAIFSGQMSDIWSGGIAFSYFPARSRAGQFAMVEISADGKTATTNADWDKLVAQYGSVTPPNVPLKAAASESTYLNCNQPTSAFLASIVTPPTPNEKACECLDDALSCQFTPYKPDTYKVAGELINSGCSLLGSAGGSCDEIGGDGQKGVYGRLSGCDPLIKASYVMSQYFEATNKNPTTCAFGGNGTINADSPAAASAAASSCIPSPSAVFVPTLDSTSPGGSTSSSNSGSGSNSGSNANGGKNGAFGGIDALVGVSRMAVVGLLSAIWTLA</sequence>
<evidence type="ECO:0000256" key="3">
    <source>
        <dbReference type="ARBA" id="ARBA00007528"/>
    </source>
</evidence>
<dbReference type="OrthoDB" id="421038at2759"/>
<name>A0A8H5B1C4_9AGAR</name>
<feature type="signal peptide" evidence="10">
    <location>
        <begin position="1"/>
        <end position="23"/>
    </location>
</feature>
<keyword evidence="8" id="KW-0325">Glycoprotein</keyword>
<comment type="function">
    <text evidence="10">Splits internally a 1,3-beta-glucan molecule and transfers the newly generated reducing end (the donor) to the non-reducing end of another 1,3-beta-glucan molecule (the acceptor) forming a 1,3-beta linkage, resulting in the elongation of 1,3-beta-glucan chains in the cell wall.</text>
</comment>
<dbReference type="Pfam" id="PF07983">
    <property type="entry name" value="X8"/>
    <property type="match status" value="1"/>
</dbReference>
<dbReference type="GO" id="GO:0098552">
    <property type="term" value="C:side of membrane"/>
    <property type="evidence" value="ECO:0007669"/>
    <property type="project" value="UniProtKB-KW"/>
</dbReference>
<evidence type="ECO:0000313" key="13">
    <source>
        <dbReference type="EMBL" id="KAF5314709.1"/>
    </source>
</evidence>
<feature type="compositionally biased region" description="Low complexity" evidence="11">
    <location>
        <begin position="498"/>
        <end position="521"/>
    </location>
</feature>
<keyword evidence="14" id="KW-1185">Reference proteome</keyword>
<keyword evidence="7" id="KW-1015">Disulfide bond</keyword>
<comment type="similarity">
    <text evidence="3 10">Belongs to the glycosyl hydrolase 72 family.</text>
</comment>
<evidence type="ECO:0000313" key="14">
    <source>
        <dbReference type="Proteomes" id="UP000541558"/>
    </source>
</evidence>
<evidence type="ECO:0000256" key="11">
    <source>
        <dbReference type="SAM" id="MobiDB-lite"/>
    </source>
</evidence>
<feature type="chain" id="PRO_5034756933" description="1,3-beta-glucanosyltransferase" evidence="10">
    <location>
        <begin position="24"/>
        <end position="553"/>
    </location>
</feature>
<evidence type="ECO:0000256" key="6">
    <source>
        <dbReference type="ARBA" id="ARBA00023136"/>
    </source>
</evidence>
<dbReference type="InterPro" id="IPR004886">
    <property type="entry name" value="Glucanosyltransferase"/>
</dbReference>
<evidence type="ECO:0000256" key="2">
    <source>
        <dbReference type="ARBA" id="ARBA00004589"/>
    </source>
</evidence>
<dbReference type="InterPro" id="IPR017853">
    <property type="entry name" value="GH"/>
</dbReference>
<dbReference type="Pfam" id="PF03198">
    <property type="entry name" value="Glyco_hydro_72"/>
    <property type="match status" value="1"/>
</dbReference>
<keyword evidence="10" id="KW-0808">Transferase</keyword>
<dbReference type="Gene3D" id="1.20.58.1040">
    <property type="match status" value="1"/>
</dbReference>
<keyword evidence="6 10" id="KW-0472">Membrane</keyword>
<evidence type="ECO:0000256" key="4">
    <source>
        <dbReference type="ARBA" id="ARBA00022622"/>
    </source>
</evidence>
<keyword evidence="4 10" id="KW-0336">GPI-anchor</keyword>
<evidence type="ECO:0000256" key="1">
    <source>
        <dbReference type="ARBA" id="ARBA00004196"/>
    </source>
</evidence>
<evidence type="ECO:0000256" key="5">
    <source>
        <dbReference type="ARBA" id="ARBA00022729"/>
    </source>
</evidence>
<gene>
    <name evidence="13" type="ORF">D9611_007028</name>
</gene>
<dbReference type="AlphaFoldDB" id="A0A8H5B1C4"/>
<dbReference type="GO" id="GO:0071970">
    <property type="term" value="P:fungal-type cell wall (1-&gt;3)-beta-D-glucan biosynthetic process"/>
    <property type="evidence" value="ECO:0007669"/>
    <property type="project" value="TreeGrafter"/>
</dbReference>
<evidence type="ECO:0000256" key="10">
    <source>
        <dbReference type="RuleBase" id="RU361209"/>
    </source>
</evidence>
<evidence type="ECO:0000256" key="8">
    <source>
        <dbReference type="ARBA" id="ARBA00023180"/>
    </source>
</evidence>
<evidence type="ECO:0000256" key="9">
    <source>
        <dbReference type="ARBA" id="ARBA00023288"/>
    </source>
</evidence>
<proteinExistence type="inferred from homology"/>
<evidence type="ECO:0000259" key="12">
    <source>
        <dbReference type="SMART" id="SM00768"/>
    </source>
</evidence>
<feature type="region of interest" description="Disordered" evidence="11">
    <location>
        <begin position="495"/>
        <end position="521"/>
    </location>
</feature>
<keyword evidence="9 10" id="KW-0449">Lipoprotein</keyword>
<protein>
    <recommendedName>
        <fullName evidence="10">1,3-beta-glucanosyltransferase</fullName>
        <ecNumber evidence="10">2.4.1.-</ecNumber>
    </recommendedName>
</protein>
<evidence type="ECO:0000256" key="7">
    <source>
        <dbReference type="ARBA" id="ARBA00023157"/>
    </source>
</evidence>
<dbReference type="PANTHER" id="PTHR31468:SF2">
    <property type="entry name" value="1,3-BETA-GLUCANOSYLTRANSFERASE GAS1"/>
    <property type="match status" value="1"/>
</dbReference>
<keyword evidence="5 10" id="KW-0732">Signal</keyword>
<dbReference type="GO" id="GO:0031505">
    <property type="term" value="P:fungal-type cell wall organization"/>
    <property type="evidence" value="ECO:0007669"/>
    <property type="project" value="TreeGrafter"/>
</dbReference>
<reference evidence="13 14" key="1">
    <citation type="journal article" date="2020" name="ISME J.">
        <title>Uncovering the hidden diversity of litter-decomposition mechanisms in mushroom-forming fungi.</title>
        <authorList>
            <person name="Floudas D."/>
            <person name="Bentzer J."/>
            <person name="Ahren D."/>
            <person name="Johansson T."/>
            <person name="Persson P."/>
            <person name="Tunlid A."/>
        </authorList>
    </citation>
    <scope>NUCLEOTIDE SEQUENCE [LARGE SCALE GENOMIC DNA]</scope>
    <source>
        <strain evidence="13 14">CBS 175.51</strain>
    </source>
</reference>
<comment type="caution">
    <text evidence="13">The sequence shown here is derived from an EMBL/GenBank/DDBJ whole genome shotgun (WGS) entry which is preliminary data.</text>
</comment>
<dbReference type="EC" id="2.4.1.-" evidence="10"/>
<dbReference type="GO" id="GO:0005886">
    <property type="term" value="C:plasma membrane"/>
    <property type="evidence" value="ECO:0007669"/>
    <property type="project" value="UniProtKB-SubCell"/>
</dbReference>